<feature type="transmembrane region" description="Helical" evidence="2">
    <location>
        <begin position="297"/>
        <end position="321"/>
    </location>
</feature>
<sequence>MNYMILTDFPPYTCPTETQTSTNRGHLTVLAVFICPHHFYLIIISERCTEWTRMNALNPKPAPLKDAQSKDAPSKERKSAQPAAKPVRSSDDINVGSDEQKKSQEKKEGASAPAKEAPPPKGQVNPGNKKGRPLGGKTPKTGSESSSKSAQNMRKILLVSILIVLFFCVMFFIMTIIGFLHLLGVFHFLSEVFTSRNSFTPHNMEVDGNQEYSENEGPVLVEDNREGDELLSNKSETRKTESMKSSTAKVENASDQGTEYLLEETQATASEIEIVEEEYFTKYKNSPRSVKRCFLEFAFVLFGILFVFCLFATIIGILHLLDRLTFFKQFNSMTCFAK</sequence>
<feature type="transmembrane region" description="Helical" evidence="2">
    <location>
        <begin position="156"/>
        <end position="189"/>
    </location>
</feature>
<feature type="compositionally biased region" description="Basic and acidic residues" evidence="1">
    <location>
        <begin position="67"/>
        <end position="79"/>
    </location>
</feature>
<feature type="compositionally biased region" description="Basic and acidic residues" evidence="1">
    <location>
        <begin position="98"/>
        <end position="109"/>
    </location>
</feature>
<dbReference type="Proteomes" id="UP001303046">
    <property type="component" value="Unassembled WGS sequence"/>
</dbReference>
<feature type="compositionally biased region" description="Polar residues" evidence="1">
    <location>
        <begin position="140"/>
        <end position="149"/>
    </location>
</feature>
<evidence type="ECO:0000256" key="2">
    <source>
        <dbReference type="SAM" id="Phobius"/>
    </source>
</evidence>
<keyword evidence="2" id="KW-0812">Transmembrane</keyword>
<protein>
    <submittedName>
        <fullName evidence="3">Uncharacterized protein</fullName>
    </submittedName>
</protein>
<dbReference type="EMBL" id="JAVFWL010000002">
    <property type="protein sequence ID" value="KAK6733487.1"/>
    <property type="molecule type" value="Genomic_DNA"/>
</dbReference>
<keyword evidence="2" id="KW-1133">Transmembrane helix</keyword>
<evidence type="ECO:0000256" key="1">
    <source>
        <dbReference type="SAM" id="MobiDB-lite"/>
    </source>
</evidence>
<keyword evidence="2" id="KW-0472">Membrane</keyword>
<evidence type="ECO:0000313" key="3">
    <source>
        <dbReference type="EMBL" id="KAK6733487.1"/>
    </source>
</evidence>
<reference evidence="3 4" key="1">
    <citation type="submission" date="2023-08" db="EMBL/GenBank/DDBJ databases">
        <title>A Necator americanus chromosomal reference genome.</title>
        <authorList>
            <person name="Ilik V."/>
            <person name="Petrzelkova K.J."/>
            <person name="Pardy F."/>
            <person name="Fuh T."/>
            <person name="Niatou-Singa F.S."/>
            <person name="Gouil Q."/>
            <person name="Baker L."/>
            <person name="Ritchie M.E."/>
            <person name="Jex A.R."/>
            <person name="Gazzola D."/>
            <person name="Li H."/>
            <person name="Toshio Fujiwara R."/>
            <person name="Zhan B."/>
            <person name="Aroian R.V."/>
            <person name="Pafco B."/>
            <person name="Schwarz E.M."/>
        </authorList>
    </citation>
    <scope>NUCLEOTIDE SEQUENCE [LARGE SCALE GENOMIC DNA]</scope>
    <source>
        <strain evidence="3 4">Aroian</strain>
        <tissue evidence="3">Whole animal</tissue>
    </source>
</reference>
<feature type="region of interest" description="Disordered" evidence="1">
    <location>
        <begin position="58"/>
        <end position="149"/>
    </location>
</feature>
<keyword evidence="4" id="KW-1185">Reference proteome</keyword>
<organism evidence="3 4">
    <name type="scientific">Necator americanus</name>
    <name type="common">Human hookworm</name>
    <dbReference type="NCBI Taxonomy" id="51031"/>
    <lineage>
        <taxon>Eukaryota</taxon>
        <taxon>Metazoa</taxon>
        <taxon>Ecdysozoa</taxon>
        <taxon>Nematoda</taxon>
        <taxon>Chromadorea</taxon>
        <taxon>Rhabditida</taxon>
        <taxon>Rhabditina</taxon>
        <taxon>Rhabditomorpha</taxon>
        <taxon>Strongyloidea</taxon>
        <taxon>Ancylostomatidae</taxon>
        <taxon>Bunostominae</taxon>
        <taxon>Necator</taxon>
    </lineage>
</organism>
<evidence type="ECO:0000313" key="4">
    <source>
        <dbReference type="Proteomes" id="UP001303046"/>
    </source>
</evidence>
<proteinExistence type="predicted"/>
<feature type="transmembrane region" description="Helical" evidence="2">
    <location>
        <begin position="25"/>
        <end position="44"/>
    </location>
</feature>
<gene>
    <name evidence="3" type="primary">Necator_chrII.g5107</name>
    <name evidence="3" type="ORF">RB195_017315</name>
</gene>
<comment type="caution">
    <text evidence="3">The sequence shown here is derived from an EMBL/GenBank/DDBJ whole genome shotgun (WGS) entry which is preliminary data.</text>
</comment>
<feature type="region of interest" description="Disordered" evidence="1">
    <location>
        <begin position="223"/>
        <end position="253"/>
    </location>
</feature>
<name>A0ABR1C4N8_NECAM</name>
<accession>A0ABR1C4N8</accession>
<feature type="compositionally biased region" description="Polar residues" evidence="1">
    <location>
        <begin position="243"/>
        <end position="253"/>
    </location>
</feature>